<dbReference type="AlphaFoldDB" id="A0A3M6VGU5"/>
<gene>
    <name evidence="1" type="ORF">DD238_001254</name>
</gene>
<evidence type="ECO:0000313" key="1">
    <source>
        <dbReference type="EMBL" id="RMX66218.1"/>
    </source>
</evidence>
<comment type="caution">
    <text evidence="1">The sequence shown here is derived from an EMBL/GenBank/DDBJ whole genome shotgun (WGS) entry which is preliminary data.</text>
</comment>
<protein>
    <submittedName>
        <fullName evidence="1">Uncharacterized protein</fullName>
    </submittedName>
</protein>
<name>A0A3M6VGU5_9STRA</name>
<sequence length="77" mass="8886">MLQRVLSRENVDERRRAFFRASGITTYRQLLQRPLWDVAHVVDLSVCETEELLTKISIRLAPASRTVVISPAVTFMQ</sequence>
<dbReference type="EMBL" id="QLLG01000212">
    <property type="protein sequence ID" value="RMX66218.1"/>
    <property type="molecule type" value="Genomic_DNA"/>
</dbReference>
<keyword evidence="2" id="KW-1185">Reference proteome</keyword>
<organism evidence="1 2">
    <name type="scientific">Peronospora effusa</name>
    <dbReference type="NCBI Taxonomy" id="542832"/>
    <lineage>
        <taxon>Eukaryota</taxon>
        <taxon>Sar</taxon>
        <taxon>Stramenopiles</taxon>
        <taxon>Oomycota</taxon>
        <taxon>Peronosporomycetes</taxon>
        <taxon>Peronosporales</taxon>
        <taxon>Peronosporaceae</taxon>
        <taxon>Peronospora</taxon>
    </lineage>
</organism>
<proteinExistence type="predicted"/>
<dbReference type="VEuPathDB" id="FungiDB:DD237_001833"/>
<dbReference type="Proteomes" id="UP000282087">
    <property type="component" value="Unassembled WGS sequence"/>
</dbReference>
<evidence type="ECO:0000313" key="2">
    <source>
        <dbReference type="Proteomes" id="UP000282087"/>
    </source>
</evidence>
<accession>A0A3M6VGU5</accession>
<reference evidence="1 2" key="1">
    <citation type="submission" date="2018-06" db="EMBL/GenBank/DDBJ databases">
        <title>Comparative genomics of downy mildews reveals potential adaptations to biotrophy.</title>
        <authorList>
            <person name="Fletcher K."/>
            <person name="Klosterman S.J."/>
            <person name="Derevnina L."/>
            <person name="Martin F."/>
            <person name="Koike S."/>
            <person name="Reyes Chin-Wo S."/>
            <person name="Mou B."/>
            <person name="Michelmore R."/>
        </authorList>
    </citation>
    <scope>NUCLEOTIDE SEQUENCE [LARGE SCALE GENOMIC DNA]</scope>
    <source>
        <strain evidence="1 2">R14</strain>
    </source>
</reference>